<name>A0A4U0XRY2_9PEZI</name>
<evidence type="ECO:0000256" key="1">
    <source>
        <dbReference type="SAM" id="MobiDB-lite"/>
    </source>
</evidence>
<organism evidence="4 5">
    <name type="scientific">Cryomyces minteri</name>
    <dbReference type="NCBI Taxonomy" id="331657"/>
    <lineage>
        <taxon>Eukaryota</taxon>
        <taxon>Fungi</taxon>
        <taxon>Dikarya</taxon>
        <taxon>Ascomycota</taxon>
        <taxon>Pezizomycotina</taxon>
        <taxon>Dothideomycetes</taxon>
        <taxon>Dothideomycetes incertae sedis</taxon>
        <taxon>Cryomyces</taxon>
    </lineage>
</organism>
<dbReference type="InterPro" id="IPR012337">
    <property type="entry name" value="RNaseH-like_sf"/>
</dbReference>
<dbReference type="InterPro" id="IPR046530">
    <property type="entry name" value="BIM1-like_dom"/>
</dbReference>
<evidence type="ECO:0000259" key="3">
    <source>
        <dbReference type="Pfam" id="PF21762"/>
    </source>
</evidence>
<gene>
    <name evidence="4" type="ORF">B0A49_03388</name>
</gene>
<accession>A0A4U0XRY2</accession>
<dbReference type="CDD" id="cd21176">
    <property type="entry name" value="LPMO_auxiliary-like"/>
    <property type="match status" value="1"/>
</dbReference>
<sequence length="545" mass="56839">MSGRSSLQDLQRYLGLQTKGSSIAATLFSPFVAKEPVVGPSASAPPIFVAIDLEAYEFAQHKITEIGISTLDIGHLANIPAGADGSAWLSKIRTRHLLVEEYAKLVNRRYVKGCPDKFDFGISEWISLSSVARTLTDAFRVPSDADSSSHPETSRKYRDVILVGHGVSNDTNYLKSIAFSPYACGTVVATLDTQHLVSTKQNSCGLKRLLHALGIEPEHLHNAGNDAAYTMQAMLLVAIRDWQKPGCFGLGVAPATKAEKLSSKVDKQARKDAKRARRAQQLATKRKEAEGRMTEDEGAKGPAREPVMNELPAAEASRPQERANVSQPTSSTNRTLWPLTGGSLALKVGHRAALTYVNLGIGDAVTSFNVSLVRGFNQTGNGTFCLPSLAPSVFQALVDAGTIREGVNASLQVIQLSSGGSALYNVSLLSSLSPSHAPPLSLSLSPSLPPNPSQDPNDRPHGLQCADVTFSATASALPASGCQNSTGVGGVAISNVAANGNGPANAPNTTAAVQTGGAGSDIVAAGRVLGPLVAAAVAAAAVAVL</sequence>
<dbReference type="Pfam" id="PF21762">
    <property type="entry name" value="DEDDh_C"/>
    <property type="match status" value="1"/>
</dbReference>
<feature type="domain" description="Gfd2/YDR514C-like C-terminal" evidence="3">
    <location>
        <begin position="47"/>
        <end position="235"/>
    </location>
</feature>
<dbReference type="OrthoDB" id="5953249at2759"/>
<keyword evidence="5" id="KW-1185">Reference proteome</keyword>
<dbReference type="STRING" id="331657.A0A4U0XRY2"/>
<dbReference type="SUPFAM" id="SSF53098">
    <property type="entry name" value="Ribonuclease H-like"/>
    <property type="match status" value="1"/>
</dbReference>
<dbReference type="PANTHER" id="PTHR28083">
    <property type="entry name" value="GOOD FOR FULL DBP5 ACTIVITY PROTEIN 2"/>
    <property type="match status" value="1"/>
</dbReference>
<evidence type="ECO:0008006" key="6">
    <source>
        <dbReference type="Google" id="ProtNLM"/>
    </source>
</evidence>
<dbReference type="PANTHER" id="PTHR28083:SF1">
    <property type="entry name" value="GOOD FOR FULL DBP5 ACTIVITY PROTEIN 2"/>
    <property type="match status" value="1"/>
</dbReference>
<feature type="region of interest" description="Disordered" evidence="1">
    <location>
        <begin position="440"/>
        <end position="462"/>
    </location>
</feature>
<proteinExistence type="predicted"/>
<dbReference type="EMBL" id="NAJN01000175">
    <property type="protein sequence ID" value="TKA77725.1"/>
    <property type="molecule type" value="Genomic_DNA"/>
</dbReference>
<dbReference type="InterPro" id="IPR048519">
    <property type="entry name" value="Gfd2/YDR514C-like_C"/>
</dbReference>
<dbReference type="GO" id="GO:0003676">
    <property type="term" value="F:nucleic acid binding"/>
    <property type="evidence" value="ECO:0007669"/>
    <property type="project" value="InterPro"/>
</dbReference>
<feature type="region of interest" description="Disordered" evidence="1">
    <location>
        <begin position="259"/>
        <end position="336"/>
    </location>
</feature>
<evidence type="ECO:0000313" key="4">
    <source>
        <dbReference type="EMBL" id="TKA77725.1"/>
    </source>
</evidence>
<dbReference type="GO" id="GO:0005634">
    <property type="term" value="C:nucleus"/>
    <property type="evidence" value="ECO:0007669"/>
    <property type="project" value="TreeGrafter"/>
</dbReference>
<feature type="domain" description="Copper acquisition factor BIM1-like" evidence="2">
    <location>
        <begin position="329"/>
        <end position="487"/>
    </location>
</feature>
<protein>
    <recommendedName>
        <fullName evidence="6">Exonuclease domain-containing protein</fullName>
    </recommendedName>
</protein>
<evidence type="ECO:0000313" key="5">
    <source>
        <dbReference type="Proteomes" id="UP000308768"/>
    </source>
</evidence>
<dbReference type="Gene3D" id="3.30.420.10">
    <property type="entry name" value="Ribonuclease H-like superfamily/Ribonuclease H"/>
    <property type="match status" value="1"/>
</dbReference>
<feature type="compositionally biased region" description="Basic and acidic residues" evidence="1">
    <location>
        <begin position="259"/>
        <end position="271"/>
    </location>
</feature>
<dbReference type="InterPro" id="IPR040151">
    <property type="entry name" value="Gfd2/YDR514C-like"/>
</dbReference>
<dbReference type="Pfam" id="PF20238">
    <property type="entry name" value="BIM1-like_dom"/>
    <property type="match status" value="1"/>
</dbReference>
<dbReference type="AlphaFoldDB" id="A0A4U0XRY2"/>
<feature type="compositionally biased region" description="Polar residues" evidence="1">
    <location>
        <begin position="323"/>
        <end position="335"/>
    </location>
</feature>
<reference evidence="4 5" key="1">
    <citation type="submission" date="2017-03" db="EMBL/GenBank/DDBJ databases">
        <title>Genomes of endolithic fungi from Antarctica.</title>
        <authorList>
            <person name="Coleine C."/>
            <person name="Masonjones S."/>
            <person name="Stajich J.E."/>
        </authorList>
    </citation>
    <scope>NUCLEOTIDE SEQUENCE [LARGE SCALE GENOMIC DNA]</scope>
    <source>
        <strain evidence="4 5">CCFEE 5187</strain>
    </source>
</reference>
<dbReference type="InterPro" id="IPR036397">
    <property type="entry name" value="RNaseH_sf"/>
</dbReference>
<dbReference type="Proteomes" id="UP000308768">
    <property type="component" value="Unassembled WGS sequence"/>
</dbReference>
<feature type="compositionally biased region" description="Basic and acidic residues" evidence="1">
    <location>
        <begin position="285"/>
        <end position="303"/>
    </location>
</feature>
<evidence type="ECO:0000259" key="2">
    <source>
        <dbReference type="Pfam" id="PF20238"/>
    </source>
</evidence>
<comment type="caution">
    <text evidence="4">The sequence shown here is derived from an EMBL/GenBank/DDBJ whole genome shotgun (WGS) entry which is preliminary data.</text>
</comment>